<dbReference type="EMBL" id="JAADJZ010000025">
    <property type="protein sequence ID" value="KAF2866982.1"/>
    <property type="molecule type" value="Genomic_DNA"/>
</dbReference>
<evidence type="ECO:0000313" key="3">
    <source>
        <dbReference type="EMBL" id="KAF2866982.1"/>
    </source>
</evidence>
<evidence type="ECO:0000313" key="4">
    <source>
        <dbReference type="Proteomes" id="UP000481861"/>
    </source>
</evidence>
<keyword evidence="4" id="KW-1185">Reference proteome</keyword>
<dbReference type="PANTHER" id="PTHR42749:SF8">
    <property type="entry name" value="HSP70 FAMILY PROTEIN (AFU_ORTHOLOGUE AFUA_3G13740)"/>
    <property type="match status" value="1"/>
</dbReference>
<reference evidence="3 4" key="1">
    <citation type="submission" date="2020-01" db="EMBL/GenBank/DDBJ databases">
        <authorList>
            <consortium name="DOE Joint Genome Institute"/>
            <person name="Haridas S."/>
            <person name="Albert R."/>
            <person name="Binder M."/>
            <person name="Bloem J."/>
            <person name="Labutti K."/>
            <person name="Salamov A."/>
            <person name="Andreopoulos B."/>
            <person name="Baker S.E."/>
            <person name="Barry K."/>
            <person name="Bills G."/>
            <person name="Bluhm B.H."/>
            <person name="Cannon C."/>
            <person name="Castanera R."/>
            <person name="Culley D.E."/>
            <person name="Daum C."/>
            <person name="Ezra D."/>
            <person name="Gonzalez J.B."/>
            <person name="Henrissat B."/>
            <person name="Kuo A."/>
            <person name="Liang C."/>
            <person name="Lipzen A."/>
            <person name="Lutzoni F."/>
            <person name="Magnuson J."/>
            <person name="Mondo S."/>
            <person name="Nolan M."/>
            <person name="Ohm R."/>
            <person name="Pangilinan J."/>
            <person name="Park H.-J.H."/>
            <person name="Ramirez L."/>
            <person name="Alfaro M."/>
            <person name="Sun H."/>
            <person name="Tritt A."/>
            <person name="Yoshinaga Y."/>
            <person name="Zwiers L.-H.L."/>
            <person name="Turgeon B.G."/>
            <person name="Goodwin S.B."/>
            <person name="Spatafora J.W."/>
            <person name="Crous P.W."/>
            <person name="Grigoriev I.V."/>
        </authorList>
    </citation>
    <scope>NUCLEOTIDE SEQUENCE [LARGE SCALE GENOMIC DNA]</scope>
    <source>
        <strain evidence="3 4">CBS 611.86</strain>
    </source>
</reference>
<dbReference type="GO" id="GO:0005524">
    <property type="term" value="F:ATP binding"/>
    <property type="evidence" value="ECO:0007669"/>
    <property type="project" value="UniProtKB-KW"/>
</dbReference>
<keyword evidence="2" id="KW-0067">ATP-binding</keyword>
<proteinExistence type="predicted"/>
<organism evidence="3 4">
    <name type="scientific">Massariosphaeria phaeospora</name>
    <dbReference type="NCBI Taxonomy" id="100035"/>
    <lineage>
        <taxon>Eukaryota</taxon>
        <taxon>Fungi</taxon>
        <taxon>Dikarya</taxon>
        <taxon>Ascomycota</taxon>
        <taxon>Pezizomycotina</taxon>
        <taxon>Dothideomycetes</taxon>
        <taxon>Pleosporomycetidae</taxon>
        <taxon>Pleosporales</taxon>
        <taxon>Pleosporales incertae sedis</taxon>
        <taxon>Massariosphaeria</taxon>
    </lineage>
</organism>
<dbReference type="GO" id="GO:0140662">
    <property type="term" value="F:ATP-dependent protein folding chaperone"/>
    <property type="evidence" value="ECO:0007669"/>
    <property type="project" value="InterPro"/>
</dbReference>
<gene>
    <name evidence="3" type="ORF">BDV95DRAFT_611268</name>
</gene>
<dbReference type="AlphaFoldDB" id="A0A7C8M902"/>
<protein>
    <submittedName>
        <fullName evidence="3">Uncharacterized protein</fullName>
    </submittedName>
</protein>
<dbReference type="Proteomes" id="UP000481861">
    <property type="component" value="Unassembled WGS sequence"/>
</dbReference>
<dbReference type="OrthoDB" id="2963168at2759"/>
<dbReference type="Gene3D" id="3.90.640.10">
    <property type="entry name" value="Actin, Chain A, domain 4"/>
    <property type="match status" value="1"/>
</dbReference>
<dbReference type="Gene3D" id="3.30.420.40">
    <property type="match status" value="1"/>
</dbReference>
<dbReference type="SUPFAM" id="SSF53067">
    <property type="entry name" value="Actin-like ATPase domain"/>
    <property type="match status" value="1"/>
</dbReference>
<dbReference type="InterPro" id="IPR043129">
    <property type="entry name" value="ATPase_NBD"/>
</dbReference>
<dbReference type="CDD" id="cd10170">
    <property type="entry name" value="ASKHA_NBD_HSP70"/>
    <property type="match status" value="1"/>
</dbReference>
<dbReference type="Pfam" id="PF00012">
    <property type="entry name" value="HSP70"/>
    <property type="match status" value="1"/>
</dbReference>
<evidence type="ECO:0000256" key="1">
    <source>
        <dbReference type="ARBA" id="ARBA00022741"/>
    </source>
</evidence>
<evidence type="ECO:0000256" key="2">
    <source>
        <dbReference type="ARBA" id="ARBA00022840"/>
    </source>
</evidence>
<accession>A0A7C8M902</accession>
<dbReference type="PANTHER" id="PTHR42749">
    <property type="entry name" value="CELL SHAPE-DETERMINING PROTEIN MREB"/>
    <property type="match status" value="1"/>
</dbReference>
<sequence length="442" mass="50025">MIVQRNDVFIILDAGGGTVDAATFRITSGNPLRLGEDVCEPTGRGVGASDINHAMEDIAFNDLKDETYLEEEDGSETIRSIISCNIMPTFERLKRQVSYDVTGRSYYFRICRLKKSLSNNRLRKGEYVLAHQDMLQLFDKLLEAVKSVLEEQLKQSKLSGVKVDKVVLVGGFGDSPLLRHELKQNVIEPWGEKNNEDISLICAPQNTSAPRVSRGAIIRAADKSNGPARVARLSFALVRDVPCQGPELVRQYPELSRIEEQRENAERYKLDGLLYLKEVLFFILKVGDEPLQSEHKSKGKLTEYYFEPSHSVWKKTERVYVSDVCKEDYWQVTNPINKDKVTCIGEIEVDLTPYKDDMKVTRLEKPPVKRKGGGSRYLVQVLLQCTVVDRDITFEVRWPAERTAGVVQQKAFSFAAAFAPGTEWENGCCRSAYSTNRRIAQV</sequence>
<comment type="caution">
    <text evidence="3">The sequence shown here is derived from an EMBL/GenBank/DDBJ whole genome shotgun (WGS) entry which is preliminary data.</text>
</comment>
<keyword evidence="1" id="KW-0547">Nucleotide-binding</keyword>
<name>A0A7C8M902_9PLEO</name>
<dbReference type="InterPro" id="IPR013126">
    <property type="entry name" value="Hsp_70_fam"/>
</dbReference>